<reference evidence="3" key="3">
    <citation type="submission" date="2025-09" db="UniProtKB">
        <authorList>
            <consortium name="Ensembl"/>
        </authorList>
    </citation>
    <scope>IDENTIFICATION</scope>
</reference>
<dbReference type="PANTHER" id="PTHR13042">
    <property type="entry name" value="UBIQUITIN-LIKE PROTEIN 5"/>
    <property type="match status" value="1"/>
</dbReference>
<evidence type="ECO:0000256" key="2">
    <source>
        <dbReference type="ARBA" id="ARBA00022786"/>
    </source>
</evidence>
<dbReference type="InterPro" id="IPR039732">
    <property type="entry name" value="Hub1/Ubl5"/>
</dbReference>
<dbReference type="OMA" id="HICLRDY"/>
<dbReference type="HOGENOM" id="CLU_156193_2_0_1"/>
<evidence type="ECO:0000313" key="4">
    <source>
        <dbReference type="Proteomes" id="UP000007875"/>
    </source>
</evidence>
<proteinExistence type="predicted"/>
<dbReference type="Proteomes" id="UP000007875">
    <property type="component" value="Unassembled WGS sequence"/>
</dbReference>
<organism evidence="3 4">
    <name type="scientific">Ciona savignyi</name>
    <name type="common">Pacific transparent sea squirt</name>
    <dbReference type="NCBI Taxonomy" id="51511"/>
    <lineage>
        <taxon>Eukaryota</taxon>
        <taxon>Metazoa</taxon>
        <taxon>Chordata</taxon>
        <taxon>Tunicata</taxon>
        <taxon>Ascidiacea</taxon>
        <taxon>Phlebobranchia</taxon>
        <taxon>Cionidae</taxon>
        <taxon>Ciona</taxon>
    </lineage>
</organism>
<reference evidence="4" key="1">
    <citation type="submission" date="2003-08" db="EMBL/GenBank/DDBJ databases">
        <authorList>
            <person name="Birren B."/>
            <person name="Nusbaum C."/>
            <person name="Abebe A."/>
            <person name="Abouelleil A."/>
            <person name="Adekoya E."/>
            <person name="Ait-zahra M."/>
            <person name="Allen N."/>
            <person name="Allen T."/>
            <person name="An P."/>
            <person name="Anderson M."/>
            <person name="Anderson S."/>
            <person name="Arachchi H."/>
            <person name="Armbruster J."/>
            <person name="Bachantsang P."/>
            <person name="Baldwin J."/>
            <person name="Barry A."/>
            <person name="Bayul T."/>
            <person name="Blitshsteyn B."/>
            <person name="Bloom T."/>
            <person name="Blye J."/>
            <person name="Boguslavskiy L."/>
            <person name="Borowsky M."/>
            <person name="Boukhgalter B."/>
            <person name="Brunache A."/>
            <person name="Butler J."/>
            <person name="Calixte N."/>
            <person name="Calvo S."/>
            <person name="Camarata J."/>
            <person name="Campo K."/>
            <person name="Chang J."/>
            <person name="Cheshatsang Y."/>
            <person name="Citroen M."/>
            <person name="Collymore A."/>
            <person name="Considine T."/>
            <person name="Cook A."/>
            <person name="Cooke P."/>
            <person name="Corum B."/>
            <person name="Cuomo C."/>
            <person name="David R."/>
            <person name="Dawoe T."/>
            <person name="Degray S."/>
            <person name="Dodge S."/>
            <person name="Dooley K."/>
            <person name="Dorje P."/>
            <person name="Dorjee K."/>
            <person name="Dorris L."/>
            <person name="Duffey N."/>
            <person name="Dupes A."/>
            <person name="Elkins T."/>
            <person name="Engels R."/>
            <person name="Erickson J."/>
            <person name="Farina A."/>
            <person name="Faro S."/>
            <person name="Ferreira P."/>
            <person name="Fischer H."/>
            <person name="Fitzgerald M."/>
            <person name="Foley K."/>
            <person name="Gage D."/>
            <person name="Galagan J."/>
            <person name="Gearin G."/>
            <person name="Gnerre S."/>
            <person name="Gnirke A."/>
            <person name="Goyette A."/>
            <person name="Graham J."/>
            <person name="Grandbois E."/>
            <person name="Gyaltsen K."/>
            <person name="Hafez N."/>
            <person name="Hagopian D."/>
            <person name="Hagos B."/>
            <person name="Hall J."/>
            <person name="Hatcher B."/>
            <person name="Heller A."/>
            <person name="Higgins H."/>
            <person name="Honan T."/>
            <person name="Horn A."/>
            <person name="Houde N."/>
            <person name="Hughes L."/>
            <person name="Hulme W."/>
            <person name="Husby E."/>
            <person name="Iliev I."/>
            <person name="Jaffe D."/>
            <person name="Jones C."/>
            <person name="Kamal M."/>
            <person name="Kamat A."/>
            <person name="Kamvysselis M."/>
            <person name="Karlsson E."/>
            <person name="Kells C."/>
            <person name="Kieu A."/>
            <person name="Kisner P."/>
            <person name="Kodira C."/>
            <person name="Kulbokas E."/>
            <person name="Labutti K."/>
            <person name="Lama D."/>
            <person name="Landers T."/>
            <person name="Leger J."/>
            <person name="Levine S."/>
            <person name="Lewis D."/>
            <person name="Lewis T."/>
            <person name="Lindblad-toh K."/>
            <person name="Liu X."/>
            <person name="Lokyitsang T."/>
            <person name="Lokyitsang Y."/>
            <person name="Lucien O."/>
            <person name="Lui A."/>
            <person name="Ma L.J."/>
            <person name="Mabbitt R."/>
            <person name="Macdonald J."/>
            <person name="Maclean C."/>
            <person name="Major J."/>
            <person name="Manning J."/>
            <person name="Marabella R."/>
            <person name="Maru K."/>
            <person name="Matthews C."/>
            <person name="Mauceli E."/>
            <person name="Mccarthy M."/>
            <person name="Mcdonough S."/>
            <person name="Mcghee T."/>
            <person name="Meldrim J."/>
            <person name="Meneus L."/>
            <person name="Mesirov J."/>
            <person name="Mihalev A."/>
            <person name="Mihova T."/>
            <person name="Mikkelsen T."/>
            <person name="Mlenga V."/>
            <person name="Moru K."/>
            <person name="Mozes J."/>
            <person name="Mulrain L."/>
            <person name="Munson G."/>
            <person name="Naylor J."/>
            <person name="Newes C."/>
            <person name="Nguyen C."/>
            <person name="Nguyen N."/>
            <person name="Nguyen T."/>
            <person name="Nicol R."/>
            <person name="Nielsen C."/>
            <person name="Nizzari M."/>
            <person name="Norbu C."/>
            <person name="Norbu N."/>
            <person name="O'donnell P."/>
            <person name="Okoawo O."/>
            <person name="O'leary S."/>
            <person name="Omotosho B."/>
            <person name="O'neill K."/>
            <person name="Osman S."/>
            <person name="Parker S."/>
            <person name="Perrin D."/>
            <person name="Phunkhang P."/>
            <person name="Piqani B."/>
            <person name="Purcell S."/>
            <person name="Rachupka T."/>
            <person name="Ramasamy U."/>
            <person name="Rameau R."/>
            <person name="Ray V."/>
            <person name="Raymond C."/>
            <person name="Retta R."/>
            <person name="Richardson S."/>
            <person name="Rise C."/>
            <person name="Rodriguez J."/>
            <person name="Rogers J."/>
            <person name="Rogov P."/>
            <person name="Rutman M."/>
            <person name="Schupbach R."/>
            <person name="Seaman C."/>
            <person name="Settipalli S."/>
            <person name="Sharpe T."/>
            <person name="Sheridan J."/>
            <person name="Sherpa N."/>
            <person name="Shi J."/>
            <person name="Smirnov S."/>
            <person name="Smith C."/>
            <person name="Sougnez C."/>
            <person name="Spencer B."/>
            <person name="Stalker J."/>
            <person name="Stange-thomann N."/>
            <person name="Stavropoulos S."/>
            <person name="Stetson K."/>
            <person name="Stone C."/>
            <person name="Stone S."/>
            <person name="Stubbs M."/>
            <person name="Talamas J."/>
            <person name="Tchuinga P."/>
            <person name="Tenzing P."/>
            <person name="Tesfaye S."/>
            <person name="Theodore J."/>
            <person name="Thoulutsang Y."/>
            <person name="Topham K."/>
            <person name="Towey S."/>
            <person name="Tsamla T."/>
            <person name="Tsomo N."/>
            <person name="Vallee D."/>
            <person name="Vassiliev H."/>
            <person name="Venkataraman V."/>
            <person name="Vinson J."/>
            <person name="Vo A."/>
            <person name="Wade C."/>
            <person name="Wang S."/>
            <person name="Wangchuk T."/>
            <person name="Wangdi T."/>
            <person name="Whittaker C."/>
            <person name="Wilkinson J."/>
            <person name="Wu Y."/>
            <person name="Wyman D."/>
            <person name="Yadav S."/>
            <person name="Yang S."/>
            <person name="Yang X."/>
            <person name="Yeager S."/>
            <person name="Yee E."/>
            <person name="Young G."/>
            <person name="Zainoun J."/>
            <person name="Zembeck L."/>
            <person name="Zimmer A."/>
            <person name="Zody M."/>
            <person name="Lander E."/>
        </authorList>
    </citation>
    <scope>NUCLEOTIDE SEQUENCE [LARGE SCALE GENOMIC DNA]</scope>
</reference>
<dbReference type="FunFam" id="3.10.20.90:FF:000052">
    <property type="entry name" value="Ubiquitin-like protein 5"/>
    <property type="match status" value="1"/>
</dbReference>
<dbReference type="eggNOG" id="KOG3493">
    <property type="taxonomic scope" value="Eukaryota"/>
</dbReference>
<evidence type="ECO:0000313" key="3">
    <source>
        <dbReference type="Ensembl" id="ENSCSAVP00000005721.1"/>
    </source>
</evidence>
<dbReference type="GeneTree" id="ENSGT00390000001945"/>
<accession>H2YK69</accession>
<reference evidence="3" key="2">
    <citation type="submission" date="2025-08" db="UniProtKB">
        <authorList>
            <consortium name="Ensembl"/>
        </authorList>
    </citation>
    <scope>IDENTIFICATION</scope>
</reference>
<dbReference type="SUPFAM" id="SSF54236">
    <property type="entry name" value="Ubiquitin-like"/>
    <property type="match status" value="1"/>
</dbReference>
<sequence length="79" mass="9384">IDLRKEMIEVNCIDRLGKMTKVRCSESDTIGDLKELVADQVGTSAERIILKKWYTVFKDHICLRDYEITHLFEIEIYYK</sequence>
<dbReference type="Ensembl" id="ENSCSAVT00000005796.1">
    <property type="protein sequence ID" value="ENSCSAVP00000005721.1"/>
    <property type="gene ID" value="ENSCSAVG00000003405.1"/>
</dbReference>
<dbReference type="STRING" id="51511.ENSCSAVP00000005721"/>
<dbReference type="InParanoid" id="H2YK69"/>
<keyword evidence="4" id="KW-1185">Reference proteome</keyword>
<protein>
    <recommendedName>
        <fullName evidence="1">Ubiquitin-like protein 5</fullName>
    </recommendedName>
</protein>
<dbReference type="InterPro" id="IPR029071">
    <property type="entry name" value="Ubiquitin-like_domsf"/>
</dbReference>
<dbReference type="Gene3D" id="3.10.20.90">
    <property type="entry name" value="Phosphatidylinositol 3-kinase Catalytic Subunit, Chain A, domain 1"/>
    <property type="match status" value="1"/>
</dbReference>
<evidence type="ECO:0000256" key="1">
    <source>
        <dbReference type="ARBA" id="ARBA00021360"/>
    </source>
</evidence>
<keyword evidence="2" id="KW-0833">Ubl conjugation pathway</keyword>
<name>H2YK69_CIOSA</name>
<dbReference type="AlphaFoldDB" id="H2YK69"/>